<dbReference type="SMART" id="SM00320">
    <property type="entry name" value="WD40"/>
    <property type="match status" value="4"/>
</dbReference>
<accession>A0A7H9B7S2</accession>
<evidence type="ECO:0000256" key="2">
    <source>
        <dbReference type="ARBA" id="ARBA00022737"/>
    </source>
</evidence>
<dbReference type="InterPro" id="IPR001680">
    <property type="entry name" value="WD40_rpt"/>
</dbReference>
<dbReference type="OrthoDB" id="427795at2759"/>
<feature type="region of interest" description="Disordered" evidence="3">
    <location>
        <begin position="446"/>
        <end position="477"/>
    </location>
</feature>
<protein>
    <submittedName>
        <fullName evidence="4">Uncharacterized protein</fullName>
    </submittedName>
</protein>
<dbReference type="RefSeq" id="XP_037145754.1">
    <property type="nucleotide sequence ID" value="XM_037289859.1"/>
</dbReference>
<reference evidence="4 5" key="1">
    <citation type="submission" date="2020-07" db="EMBL/GenBank/DDBJ databases">
        <title>The yeast mating-type switching endonuclease HO is a domesticated member of an unorthodox homing genetic element family.</title>
        <authorList>
            <person name="Coughlan A.Y."/>
            <person name="Lombardi L."/>
            <person name="Braun-Galleani S."/>
            <person name="Martos A.R."/>
            <person name="Galeote V."/>
            <person name="Bigey F."/>
            <person name="Dequin S."/>
            <person name="Byrne K.P."/>
            <person name="Wolfe K.H."/>
        </authorList>
    </citation>
    <scope>NUCLEOTIDE SEQUENCE [LARGE SCALE GENOMIC DNA]</scope>
    <source>
        <strain evidence="4 5">NRRL Y-6702</strain>
    </source>
</reference>
<organism evidence="4 5">
    <name type="scientific">Zygotorulaspora mrakii</name>
    <name type="common">Zygosaccharomyces mrakii</name>
    <dbReference type="NCBI Taxonomy" id="42260"/>
    <lineage>
        <taxon>Eukaryota</taxon>
        <taxon>Fungi</taxon>
        <taxon>Dikarya</taxon>
        <taxon>Ascomycota</taxon>
        <taxon>Saccharomycotina</taxon>
        <taxon>Saccharomycetes</taxon>
        <taxon>Saccharomycetales</taxon>
        <taxon>Saccharomycetaceae</taxon>
        <taxon>Zygotorulaspora</taxon>
    </lineage>
</organism>
<name>A0A7H9B7S2_ZYGMR</name>
<dbReference type="GeneID" id="59237787"/>
<keyword evidence="1" id="KW-0853">WD repeat</keyword>
<proteinExistence type="predicted"/>
<evidence type="ECO:0000256" key="3">
    <source>
        <dbReference type="SAM" id="MobiDB-lite"/>
    </source>
</evidence>
<dbReference type="Pfam" id="PF00400">
    <property type="entry name" value="WD40"/>
    <property type="match status" value="1"/>
</dbReference>
<dbReference type="InterPro" id="IPR015943">
    <property type="entry name" value="WD40/YVTN_repeat-like_dom_sf"/>
</dbReference>
<gene>
    <name evidence="4" type="ORF">HG535_0F05410</name>
</gene>
<feature type="compositionally biased region" description="Acidic residues" evidence="3">
    <location>
        <begin position="452"/>
        <end position="461"/>
    </location>
</feature>
<dbReference type="Proteomes" id="UP000509704">
    <property type="component" value="Chromosome 6"/>
</dbReference>
<dbReference type="SUPFAM" id="SSF50978">
    <property type="entry name" value="WD40 repeat-like"/>
    <property type="match status" value="1"/>
</dbReference>
<evidence type="ECO:0000313" key="4">
    <source>
        <dbReference type="EMBL" id="QLG74029.1"/>
    </source>
</evidence>
<keyword evidence="5" id="KW-1185">Reference proteome</keyword>
<keyword evidence="2" id="KW-0677">Repeat</keyword>
<dbReference type="AlphaFoldDB" id="A0A7H9B7S2"/>
<dbReference type="KEGG" id="zmk:HG535_0F05410"/>
<dbReference type="Gene3D" id="2.130.10.10">
    <property type="entry name" value="YVTN repeat-like/Quinoprotein amine dehydrogenase"/>
    <property type="match status" value="1"/>
</dbReference>
<feature type="compositionally biased region" description="Basic and acidic residues" evidence="3">
    <location>
        <begin position="462"/>
        <end position="477"/>
    </location>
</feature>
<evidence type="ECO:0000256" key="1">
    <source>
        <dbReference type="ARBA" id="ARBA00022574"/>
    </source>
</evidence>
<sequence>MSDIKKNKLKNEEYKIWKKSIPLLYNHISSFKPKFDTRFDDILKFDKRFTFTNKIIPDKEKGLLSTSALYSQGSDIYEIDCALPLGAFYKSSEETGKEQLPDPDYGDAFRQVEKTSLKSTWNFPGENIIKMDYTGGPQRDSCLLAMSSNGSLAWFKKDVKVPVHIMQEIMGPGTSFSSIHSSRNSNSLTISDFALSDDLETLVKCQSTVGEEESILKIADNSGKPGEVLRKINVPATVTHSVRFFDNHLFATCSDDNVTRFWDTRTNDKALWTLQDPNHGKILSFDVSKVLDTLFATGSDTGIVKVWDVRAVAAATEDFTNRQNGQDPIQKELISLYHSGGDDVVDLQFSPTSSSEFLTVGGSGNIYHWDMEYFFSEFDDDNADVDDLDLATVEALQKQCLRFLHTGGSRRSIGAKGKRNTVAWHPVIDSLVGTVDTDSLITVYKPFSGREQDDDNDEIEGKDEAQEKDAETAKGAD</sequence>
<evidence type="ECO:0000313" key="5">
    <source>
        <dbReference type="Proteomes" id="UP000509704"/>
    </source>
</evidence>
<dbReference type="EMBL" id="CP058609">
    <property type="protein sequence ID" value="QLG74029.1"/>
    <property type="molecule type" value="Genomic_DNA"/>
</dbReference>
<dbReference type="InterPro" id="IPR050459">
    <property type="entry name" value="WD_repeat_RBAP46/RBAP48/MSI1"/>
</dbReference>
<dbReference type="InterPro" id="IPR036322">
    <property type="entry name" value="WD40_repeat_dom_sf"/>
</dbReference>
<dbReference type="PANTHER" id="PTHR22850">
    <property type="entry name" value="WD40 REPEAT FAMILY"/>
    <property type="match status" value="1"/>
</dbReference>